<organism evidence="8 9">
    <name type="scientific">Candidatus Gottesmanbacteria bacterium CG1_02_37_22</name>
    <dbReference type="NCBI Taxonomy" id="1805209"/>
    <lineage>
        <taxon>Bacteria</taxon>
        <taxon>Candidatus Gottesmaniibacteriota</taxon>
    </lineage>
</organism>
<evidence type="ECO:0000256" key="1">
    <source>
        <dbReference type="ARBA" id="ARBA00004651"/>
    </source>
</evidence>
<dbReference type="PANTHER" id="PTHR22926">
    <property type="entry name" value="PHOSPHO-N-ACETYLMURAMOYL-PENTAPEPTIDE-TRANSFERASE"/>
    <property type="match status" value="1"/>
</dbReference>
<proteinExistence type="predicted"/>
<feature type="transmembrane region" description="Helical" evidence="7">
    <location>
        <begin position="329"/>
        <end position="349"/>
    </location>
</feature>
<keyword evidence="6 7" id="KW-0472">Membrane</keyword>
<feature type="transmembrane region" description="Helical" evidence="7">
    <location>
        <begin position="75"/>
        <end position="92"/>
    </location>
</feature>
<evidence type="ECO:0000256" key="4">
    <source>
        <dbReference type="ARBA" id="ARBA00022692"/>
    </source>
</evidence>
<feature type="transmembrane region" description="Helical" evidence="7">
    <location>
        <begin position="49"/>
        <end position="69"/>
    </location>
</feature>
<keyword evidence="4 7" id="KW-0812">Transmembrane</keyword>
<evidence type="ECO:0000256" key="5">
    <source>
        <dbReference type="ARBA" id="ARBA00022989"/>
    </source>
</evidence>
<keyword evidence="3" id="KW-0808">Transferase</keyword>
<dbReference type="PANTHER" id="PTHR22926:SF3">
    <property type="entry name" value="UNDECAPRENYL-PHOSPHATE ALPHA-N-ACETYLGLUCOSAMINYL 1-PHOSPHATE TRANSFERASE"/>
    <property type="match status" value="1"/>
</dbReference>
<dbReference type="Pfam" id="PF00953">
    <property type="entry name" value="Glycos_transf_4"/>
    <property type="match status" value="1"/>
</dbReference>
<keyword evidence="5 7" id="KW-1133">Transmembrane helix</keyword>
<comment type="caution">
    <text evidence="8">The sequence shown here is derived from an EMBL/GenBank/DDBJ whole genome shotgun (WGS) entry which is preliminary data.</text>
</comment>
<feature type="transmembrane region" description="Helical" evidence="7">
    <location>
        <begin position="104"/>
        <end position="124"/>
    </location>
</feature>
<keyword evidence="2" id="KW-1003">Cell membrane</keyword>
<evidence type="ECO:0000256" key="6">
    <source>
        <dbReference type="ARBA" id="ARBA00023136"/>
    </source>
</evidence>
<dbReference type="GO" id="GO:0016780">
    <property type="term" value="F:phosphotransferase activity, for other substituted phosphate groups"/>
    <property type="evidence" value="ECO:0007669"/>
    <property type="project" value="InterPro"/>
</dbReference>
<dbReference type="CDD" id="cd06853">
    <property type="entry name" value="GT_WecA_like"/>
    <property type="match status" value="1"/>
</dbReference>
<dbReference type="AlphaFoldDB" id="A0A1J4TXT3"/>
<feature type="transmembrane region" description="Helical" evidence="7">
    <location>
        <begin position="305"/>
        <end position="323"/>
    </location>
</feature>
<feature type="transmembrane region" description="Helical" evidence="7">
    <location>
        <begin position="6"/>
        <end position="28"/>
    </location>
</feature>
<dbReference type="GO" id="GO:0071555">
    <property type="term" value="P:cell wall organization"/>
    <property type="evidence" value="ECO:0007669"/>
    <property type="project" value="TreeGrafter"/>
</dbReference>
<evidence type="ECO:0000313" key="9">
    <source>
        <dbReference type="Proteomes" id="UP000183120"/>
    </source>
</evidence>
<gene>
    <name evidence="8" type="ORF">AUJ73_01630</name>
</gene>
<dbReference type="Proteomes" id="UP000183120">
    <property type="component" value="Unassembled WGS sequence"/>
</dbReference>
<evidence type="ECO:0000256" key="7">
    <source>
        <dbReference type="SAM" id="Phobius"/>
    </source>
</evidence>
<feature type="transmembrane region" description="Helical" evidence="7">
    <location>
        <begin position="176"/>
        <end position="194"/>
    </location>
</feature>
<accession>A0A1J4TXT3</accession>
<protein>
    <recommendedName>
        <fullName evidence="10">Undecaprenyl-phosphate alpha-N-acetylglucosaminyl 1-phosphate transferase</fullName>
    </recommendedName>
</protein>
<feature type="transmembrane region" description="Helical" evidence="7">
    <location>
        <begin position="238"/>
        <end position="266"/>
    </location>
</feature>
<dbReference type="InterPro" id="IPR000715">
    <property type="entry name" value="Glycosyl_transferase_4"/>
</dbReference>
<name>A0A1J4TXT3_9BACT</name>
<evidence type="ECO:0000256" key="2">
    <source>
        <dbReference type="ARBA" id="ARBA00022475"/>
    </source>
</evidence>
<dbReference type="EMBL" id="MNUY01000024">
    <property type="protein sequence ID" value="OIO14863.1"/>
    <property type="molecule type" value="Genomic_DNA"/>
</dbReference>
<dbReference type="STRING" id="1805209.AUJ73_01630"/>
<dbReference type="GO" id="GO:0005886">
    <property type="term" value="C:plasma membrane"/>
    <property type="evidence" value="ECO:0007669"/>
    <property type="project" value="UniProtKB-SubCell"/>
</dbReference>
<reference evidence="8 9" key="1">
    <citation type="journal article" date="2016" name="Environ. Microbiol.">
        <title>Genomic resolution of a cold subsurface aquifer community provides metabolic insights for novel microbes adapted to high CO concentrations.</title>
        <authorList>
            <person name="Probst A.J."/>
            <person name="Castelle C.J."/>
            <person name="Singh A."/>
            <person name="Brown C.T."/>
            <person name="Anantharaman K."/>
            <person name="Sharon I."/>
            <person name="Hug L.A."/>
            <person name="Burstein D."/>
            <person name="Emerson J.B."/>
            <person name="Thomas B.C."/>
            <person name="Banfield J.F."/>
        </authorList>
    </citation>
    <scope>NUCLEOTIDE SEQUENCE [LARGE SCALE GENOMIC DNA]</scope>
    <source>
        <strain evidence="8">CG1_02_37_22</strain>
    </source>
</reference>
<dbReference type="GO" id="GO:0009103">
    <property type="term" value="P:lipopolysaccharide biosynthetic process"/>
    <property type="evidence" value="ECO:0007669"/>
    <property type="project" value="TreeGrafter"/>
</dbReference>
<evidence type="ECO:0008006" key="10">
    <source>
        <dbReference type="Google" id="ProtNLM"/>
    </source>
</evidence>
<dbReference type="GO" id="GO:0044038">
    <property type="term" value="P:cell wall macromolecule biosynthetic process"/>
    <property type="evidence" value="ECO:0007669"/>
    <property type="project" value="TreeGrafter"/>
</dbReference>
<feature type="transmembrane region" description="Helical" evidence="7">
    <location>
        <begin position="206"/>
        <end position="226"/>
    </location>
</feature>
<comment type="subcellular location">
    <subcellularLocation>
        <location evidence="1">Cell membrane</location>
        <topology evidence="1">Multi-pass membrane protein</topology>
    </subcellularLocation>
</comment>
<evidence type="ECO:0000256" key="3">
    <source>
        <dbReference type="ARBA" id="ARBA00022679"/>
    </source>
</evidence>
<sequence length="361" mass="39749">MFEYIFLITLASTSITFLLTPITIFLANKFGLIDNPKTRPHPAHTHIGTIPRGGGLPIYIGIFIPLLILFPKTQYFIGIFLGATILIIVGLWDDKKDRSPYVRFLVNCLAAICVIAAGINIPYITNPLGGILHLNNLTFTSDLIGIQNLKILPSLLTLIWIVWTTNIVGWSGGVDGQLPGFVSISAIIIGLLSLRFATNDPNQLHVTYLSFLTAGAFLGFLPWNFYPQKIMPGYGGKSLAGFMLAVLSILAFSKLGTALLVLAVPMTDALFMLAKRLLSGQSPVWATSGHLHHHLLRLGWNKSKIAIFYWLISAIAGIGALVLNSRQKVFAGILIITIIAGFLLWINYFRRFPDKKNCGRY</sequence>
<evidence type="ECO:0000313" key="8">
    <source>
        <dbReference type="EMBL" id="OIO14863.1"/>
    </source>
</evidence>